<gene>
    <name evidence="2" type="ORF">LR48_Vigan05g117400</name>
</gene>
<accession>A0A0L9ULY2</accession>
<reference evidence="3" key="1">
    <citation type="journal article" date="2015" name="Proc. Natl. Acad. Sci. U.S.A.">
        <title>Genome sequencing of adzuki bean (Vigna angularis) provides insight into high starch and low fat accumulation and domestication.</title>
        <authorList>
            <person name="Yang K."/>
            <person name="Tian Z."/>
            <person name="Chen C."/>
            <person name="Luo L."/>
            <person name="Zhao B."/>
            <person name="Wang Z."/>
            <person name="Yu L."/>
            <person name="Li Y."/>
            <person name="Sun Y."/>
            <person name="Li W."/>
            <person name="Chen Y."/>
            <person name="Li Y."/>
            <person name="Zhang Y."/>
            <person name="Ai D."/>
            <person name="Zhao J."/>
            <person name="Shang C."/>
            <person name="Ma Y."/>
            <person name="Wu B."/>
            <person name="Wang M."/>
            <person name="Gao L."/>
            <person name="Sun D."/>
            <person name="Zhang P."/>
            <person name="Guo F."/>
            <person name="Wang W."/>
            <person name="Li Y."/>
            <person name="Wang J."/>
            <person name="Varshney R.K."/>
            <person name="Wang J."/>
            <person name="Ling H.Q."/>
            <person name="Wan P."/>
        </authorList>
    </citation>
    <scope>NUCLEOTIDE SEQUENCE</scope>
    <source>
        <strain evidence="3">cv. Jingnong 6</strain>
    </source>
</reference>
<sequence>MTKITRHQVYHLPRILIEKLALCHMGLRKDEKGWSFKYEHVPKVEEVKPIGVDKSKYYFKPQSEFEKFVVDLLKKQDDKLSKLQKSLSGLHRKLDYALRINAFGGTSEDDTEGEENKTDEEFIEISDSE</sequence>
<evidence type="ECO:0000313" key="2">
    <source>
        <dbReference type="EMBL" id="KOM43569.1"/>
    </source>
</evidence>
<name>A0A0L9ULY2_PHAAN</name>
<organism evidence="2 3">
    <name type="scientific">Phaseolus angularis</name>
    <name type="common">Azuki bean</name>
    <name type="synonym">Vigna angularis</name>
    <dbReference type="NCBI Taxonomy" id="3914"/>
    <lineage>
        <taxon>Eukaryota</taxon>
        <taxon>Viridiplantae</taxon>
        <taxon>Streptophyta</taxon>
        <taxon>Embryophyta</taxon>
        <taxon>Tracheophyta</taxon>
        <taxon>Spermatophyta</taxon>
        <taxon>Magnoliopsida</taxon>
        <taxon>eudicotyledons</taxon>
        <taxon>Gunneridae</taxon>
        <taxon>Pentapetalae</taxon>
        <taxon>rosids</taxon>
        <taxon>fabids</taxon>
        <taxon>Fabales</taxon>
        <taxon>Fabaceae</taxon>
        <taxon>Papilionoideae</taxon>
        <taxon>50 kb inversion clade</taxon>
        <taxon>NPAAA clade</taxon>
        <taxon>indigoferoid/millettioid clade</taxon>
        <taxon>Phaseoleae</taxon>
        <taxon>Vigna</taxon>
    </lineage>
</organism>
<dbReference type="EMBL" id="CM003375">
    <property type="protein sequence ID" value="KOM43569.1"/>
    <property type="molecule type" value="Genomic_DNA"/>
</dbReference>
<dbReference type="Gramene" id="KOM43569">
    <property type="protein sequence ID" value="KOM43569"/>
    <property type="gene ID" value="LR48_Vigan05g117400"/>
</dbReference>
<proteinExistence type="predicted"/>
<feature type="region of interest" description="Disordered" evidence="1">
    <location>
        <begin position="104"/>
        <end position="129"/>
    </location>
</feature>
<dbReference type="Proteomes" id="UP000053144">
    <property type="component" value="Chromosome 5"/>
</dbReference>
<evidence type="ECO:0000313" key="3">
    <source>
        <dbReference type="Proteomes" id="UP000053144"/>
    </source>
</evidence>
<evidence type="ECO:0000256" key="1">
    <source>
        <dbReference type="SAM" id="MobiDB-lite"/>
    </source>
</evidence>
<protein>
    <submittedName>
        <fullName evidence="2">Uncharacterized protein</fullName>
    </submittedName>
</protein>
<dbReference type="AlphaFoldDB" id="A0A0L9ULY2"/>